<reference evidence="2 3" key="1">
    <citation type="journal article" date="2015" name="Int. J. Syst. Evol. Microbiol.">
        <title>Carboxylicivirga linearis sp. nov., isolated from a sea cucumber culture pond.</title>
        <authorList>
            <person name="Wang F.Q."/>
            <person name="Zhou Y.X."/>
            <person name="Lin X.Z."/>
            <person name="Chen G.J."/>
            <person name="Du Z.J."/>
        </authorList>
    </citation>
    <scope>NUCLEOTIDE SEQUENCE [LARGE SCALE GENOMIC DNA]</scope>
    <source>
        <strain evidence="2 3">FB218</strain>
    </source>
</reference>
<gene>
    <name evidence="2" type="ORF">KEM10_02135</name>
</gene>
<name>A0ABS5JQI0_9BACT</name>
<evidence type="ECO:0000313" key="2">
    <source>
        <dbReference type="EMBL" id="MBS2097058.1"/>
    </source>
</evidence>
<comment type="caution">
    <text evidence="2">The sequence shown here is derived from an EMBL/GenBank/DDBJ whole genome shotgun (WGS) entry which is preliminary data.</text>
</comment>
<feature type="domain" description="DUF4178" evidence="1">
    <location>
        <begin position="27"/>
        <end position="170"/>
    </location>
</feature>
<dbReference type="RefSeq" id="WP_212212864.1">
    <property type="nucleotide sequence ID" value="NZ_JAGUCO010000001.1"/>
</dbReference>
<protein>
    <submittedName>
        <fullName evidence="2">DUF4178 domain-containing protein</fullName>
    </submittedName>
</protein>
<accession>A0ABS5JQI0</accession>
<keyword evidence="3" id="KW-1185">Reference proteome</keyword>
<dbReference type="EMBL" id="JAGUCO010000001">
    <property type="protein sequence ID" value="MBS2097058.1"/>
    <property type="molecule type" value="Genomic_DNA"/>
</dbReference>
<dbReference type="Pfam" id="PF13785">
    <property type="entry name" value="DUF4178"/>
    <property type="match status" value="1"/>
</dbReference>
<evidence type="ECO:0000313" key="3">
    <source>
        <dbReference type="Proteomes" id="UP000708576"/>
    </source>
</evidence>
<sequence length="181" mass="21473">MGLFDRFKKKQEPHYDSTNIQVNDLDVGFVFEYDLSTWVVDAIMEYDWGNNYFTREFQINNGSETRFLGIEEDDELEISFMEKVKVRKLQDDLTDTLISRQQPPKKITYKGITYHLEKEAPGYFHNITKGTEWEEFRSWDFEDETGEHLLCIEQWDEKEFEASIGKSVKPFEISNILPGED</sequence>
<dbReference type="InterPro" id="IPR025235">
    <property type="entry name" value="DUF4178"/>
</dbReference>
<dbReference type="Proteomes" id="UP000708576">
    <property type="component" value="Unassembled WGS sequence"/>
</dbReference>
<organism evidence="2 3">
    <name type="scientific">Carboxylicivirga linearis</name>
    <dbReference type="NCBI Taxonomy" id="1628157"/>
    <lineage>
        <taxon>Bacteria</taxon>
        <taxon>Pseudomonadati</taxon>
        <taxon>Bacteroidota</taxon>
        <taxon>Bacteroidia</taxon>
        <taxon>Marinilabiliales</taxon>
        <taxon>Marinilabiliaceae</taxon>
        <taxon>Carboxylicivirga</taxon>
    </lineage>
</organism>
<proteinExistence type="predicted"/>
<evidence type="ECO:0000259" key="1">
    <source>
        <dbReference type="Pfam" id="PF13785"/>
    </source>
</evidence>